<organism evidence="2 3">
    <name type="scientific">Cucumis sativus</name>
    <name type="common">Cucumber</name>
    <dbReference type="NCBI Taxonomy" id="3659"/>
    <lineage>
        <taxon>Eukaryota</taxon>
        <taxon>Viridiplantae</taxon>
        <taxon>Streptophyta</taxon>
        <taxon>Embryophyta</taxon>
        <taxon>Tracheophyta</taxon>
        <taxon>Spermatophyta</taxon>
        <taxon>Magnoliopsida</taxon>
        <taxon>eudicotyledons</taxon>
        <taxon>Gunneridae</taxon>
        <taxon>Pentapetalae</taxon>
        <taxon>rosids</taxon>
        <taxon>fabids</taxon>
        <taxon>Cucurbitales</taxon>
        <taxon>Cucurbitaceae</taxon>
        <taxon>Benincaseae</taxon>
        <taxon>Cucumis</taxon>
    </lineage>
</organism>
<dbReference type="EMBL" id="CM002928">
    <property type="protein sequence ID" value="KGN45151.1"/>
    <property type="molecule type" value="Genomic_DNA"/>
</dbReference>
<accession>A0A0A0KBH9</accession>
<evidence type="ECO:0000313" key="2">
    <source>
        <dbReference type="EMBL" id="KGN45151.1"/>
    </source>
</evidence>
<proteinExistence type="predicted"/>
<dbReference type="Proteomes" id="UP000029981">
    <property type="component" value="Chromosome 7"/>
</dbReference>
<keyword evidence="1" id="KW-0812">Transmembrane</keyword>
<name>A0A0A0KBH9_CUCSA</name>
<protein>
    <submittedName>
        <fullName evidence="2">Uncharacterized protein</fullName>
    </submittedName>
</protein>
<reference evidence="2 3" key="1">
    <citation type="journal article" date="2009" name="Nat. Genet.">
        <title>The genome of the cucumber, Cucumis sativus L.</title>
        <authorList>
            <person name="Huang S."/>
            <person name="Li R."/>
            <person name="Zhang Z."/>
            <person name="Li L."/>
            <person name="Gu X."/>
            <person name="Fan W."/>
            <person name="Lucas W.J."/>
            <person name="Wang X."/>
            <person name="Xie B."/>
            <person name="Ni P."/>
            <person name="Ren Y."/>
            <person name="Zhu H."/>
            <person name="Li J."/>
            <person name="Lin K."/>
            <person name="Jin W."/>
            <person name="Fei Z."/>
            <person name="Li G."/>
            <person name="Staub J."/>
            <person name="Kilian A."/>
            <person name="van der Vossen E.A."/>
            <person name="Wu Y."/>
            <person name="Guo J."/>
            <person name="He J."/>
            <person name="Jia Z."/>
            <person name="Ren Y."/>
            <person name="Tian G."/>
            <person name="Lu Y."/>
            <person name="Ruan J."/>
            <person name="Qian W."/>
            <person name="Wang M."/>
            <person name="Huang Q."/>
            <person name="Li B."/>
            <person name="Xuan Z."/>
            <person name="Cao J."/>
            <person name="Asan"/>
            <person name="Wu Z."/>
            <person name="Zhang J."/>
            <person name="Cai Q."/>
            <person name="Bai Y."/>
            <person name="Zhao B."/>
            <person name="Han Y."/>
            <person name="Li Y."/>
            <person name="Li X."/>
            <person name="Wang S."/>
            <person name="Shi Q."/>
            <person name="Liu S."/>
            <person name="Cho W.K."/>
            <person name="Kim J.Y."/>
            <person name="Xu Y."/>
            <person name="Heller-Uszynska K."/>
            <person name="Miao H."/>
            <person name="Cheng Z."/>
            <person name="Zhang S."/>
            <person name="Wu J."/>
            <person name="Yang Y."/>
            <person name="Kang H."/>
            <person name="Li M."/>
            <person name="Liang H."/>
            <person name="Ren X."/>
            <person name="Shi Z."/>
            <person name="Wen M."/>
            <person name="Jian M."/>
            <person name="Yang H."/>
            <person name="Zhang G."/>
            <person name="Yang Z."/>
            <person name="Chen R."/>
            <person name="Liu S."/>
            <person name="Li J."/>
            <person name="Ma L."/>
            <person name="Liu H."/>
            <person name="Zhou Y."/>
            <person name="Zhao J."/>
            <person name="Fang X."/>
            <person name="Li G."/>
            <person name="Fang L."/>
            <person name="Li Y."/>
            <person name="Liu D."/>
            <person name="Zheng H."/>
            <person name="Zhang Y."/>
            <person name="Qin N."/>
            <person name="Li Z."/>
            <person name="Yang G."/>
            <person name="Yang S."/>
            <person name="Bolund L."/>
            <person name="Kristiansen K."/>
            <person name="Zheng H."/>
            <person name="Li S."/>
            <person name="Zhang X."/>
            <person name="Yang H."/>
            <person name="Wang J."/>
            <person name="Sun R."/>
            <person name="Zhang B."/>
            <person name="Jiang S."/>
            <person name="Wang J."/>
            <person name="Du Y."/>
            <person name="Li S."/>
        </authorList>
    </citation>
    <scope>NUCLEOTIDE SEQUENCE [LARGE SCALE GENOMIC DNA]</scope>
    <source>
        <strain evidence="3">cv. 9930</strain>
    </source>
</reference>
<feature type="transmembrane region" description="Helical" evidence="1">
    <location>
        <begin position="15"/>
        <end position="36"/>
    </location>
</feature>
<gene>
    <name evidence="2" type="ORF">Csa_7G428880</name>
</gene>
<keyword evidence="1" id="KW-1133">Transmembrane helix</keyword>
<keyword evidence="3" id="KW-1185">Reference proteome</keyword>
<feature type="transmembrane region" description="Helical" evidence="1">
    <location>
        <begin position="56"/>
        <end position="75"/>
    </location>
</feature>
<evidence type="ECO:0000313" key="3">
    <source>
        <dbReference type="Proteomes" id="UP000029981"/>
    </source>
</evidence>
<reference evidence="2 3" key="2">
    <citation type="journal article" date="2009" name="PLoS ONE">
        <title>An integrated genetic and cytogenetic map of the cucumber genome.</title>
        <authorList>
            <person name="Ren Y."/>
            <person name="Zhang Z."/>
            <person name="Liu J."/>
            <person name="Staub J.E."/>
            <person name="Han Y."/>
            <person name="Cheng Z."/>
            <person name="Li X."/>
            <person name="Lu J."/>
            <person name="Miao H."/>
            <person name="Kang H."/>
            <person name="Xie B."/>
            <person name="Gu X."/>
            <person name="Wang X."/>
            <person name="Du Y."/>
            <person name="Jin W."/>
            <person name="Huang S."/>
        </authorList>
    </citation>
    <scope>NUCLEOTIDE SEQUENCE [LARGE SCALE GENOMIC DNA]</scope>
    <source>
        <strain evidence="3">cv. 9930</strain>
    </source>
</reference>
<reference evidence="2 3" key="3">
    <citation type="journal article" date="2010" name="BMC Genomics">
        <title>Transcriptome sequencing and comparative analysis of cucumber flowers with different sex types.</title>
        <authorList>
            <person name="Guo S."/>
            <person name="Zheng Y."/>
            <person name="Joung J.G."/>
            <person name="Liu S."/>
            <person name="Zhang Z."/>
            <person name="Crasta O.R."/>
            <person name="Sobral B.W."/>
            <person name="Xu Y."/>
            <person name="Huang S."/>
            <person name="Fei Z."/>
        </authorList>
    </citation>
    <scope>NUCLEOTIDE SEQUENCE [LARGE SCALE GENOMIC DNA]</scope>
    <source>
        <strain evidence="3">cv. 9930</strain>
    </source>
</reference>
<keyword evidence="1" id="KW-0472">Membrane</keyword>
<dbReference type="Gramene" id="KGN45151">
    <property type="protein sequence ID" value="KGN45151"/>
    <property type="gene ID" value="Csa_7G428880"/>
</dbReference>
<dbReference type="AlphaFoldDB" id="A0A0A0KBH9"/>
<evidence type="ECO:0000256" key="1">
    <source>
        <dbReference type="SAM" id="Phobius"/>
    </source>
</evidence>
<reference evidence="2 3" key="4">
    <citation type="journal article" date="2011" name="BMC Genomics">
        <title>RNA-Seq improves annotation of protein-coding genes in the cucumber genome.</title>
        <authorList>
            <person name="Li Z."/>
            <person name="Zhang Z."/>
            <person name="Yan P."/>
            <person name="Huang S."/>
            <person name="Fei Z."/>
            <person name="Lin K."/>
        </authorList>
    </citation>
    <scope>NUCLEOTIDE SEQUENCE [LARGE SCALE GENOMIC DNA]</scope>
    <source>
        <strain evidence="3">cv. 9930</strain>
    </source>
</reference>
<sequence>MTILVNENMMSPSRFPLNVLAFLVALKDIATFFFLFFFKPSTDSGASSVYEFINQFASVFLSLNSFLYLWNCLLFESFKFMRIGVWFC</sequence>